<dbReference type="EMBL" id="CM034393">
    <property type="protein sequence ID" value="KAJ0179875.1"/>
    <property type="molecule type" value="Genomic_DNA"/>
</dbReference>
<dbReference type="Proteomes" id="UP000824533">
    <property type="component" value="Linkage Group LG07"/>
</dbReference>
<comment type="caution">
    <text evidence="1">The sequence shown here is derived from an EMBL/GenBank/DDBJ whole genome shotgun (WGS) entry which is preliminary data.</text>
</comment>
<evidence type="ECO:0000313" key="1">
    <source>
        <dbReference type="EMBL" id="KAJ0179875.1"/>
    </source>
</evidence>
<evidence type="ECO:0000313" key="2">
    <source>
        <dbReference type="Proteomes" id="UP000824533"/>
    </source>
</evidence>
<sequence>MMHKKRFSAYTITLVLAATLHLSYGQSCQMEGVTIWPVPVSEPIWDWHRGEITNRATTNIESINSVSYGGGLNRGPYLDVSLSNSRFIMSTNAEYPLYEEYETSDTMSLTISFSCTGGTSNNLVFIISVMDSNNNSPRFRPSDELEFTVMPPLSPGYIVTGCLNNIIVRDIDLTTVRIDYDIEENPYFELAYDSSVSTAVKEFAGVLKTKTFIRSLPEPIILTIYATDVDGTNDPPLTNTTEIRITSDLEFEMPEEPVFSQTFYLATYTEDDQVTLQNPISLQQGYDELVRFNLEGVYVNYFELTRNDNQLALMVKTPLPSEIFTERQIFLIVKAEREYTSGSSATIIIELPEDVSLDFERVHYTGSITDNNLILTQLILSQGYDRSAVSALVFGEHSSYFNAAVQGNAITVTMERLSENIISENNFIYLEIVASNGRTSARAVTTLEIVKDDNVTPVFNQAIYNGNYNPTSGLVVDQILIVQGFDDTVQLNLQGDYVDYFQIVQEGPAINLTVSALPTEIYSEGQIVLSIEASKPRTVGANAAVIITLPAARRLEFDSLTYKGTLQDNILILETITLSSGYEESVNFELFGDYASYFNVSNVLNQATVTLLAPLPNSIIEDNNLVVLTINASDINAISTTASIVLDIIKDDTNTPVFNRNIYYGSYTGSSIDIENINLIQGYDDSVTFRIDGVHAQYFGVRNTNNNVILSVQSPIPEDVIFNEKVLSFNVLAEKNLTVGGNAAVVISFPIELTDIVAMKFAQKTYIGVFTDNVLTMEDIILNVGYASGTAFRLTGDYAIFFELVRSGNSLTLASVRPVTEDVLESHNQLLLTVIADRSNAFSGRSVISIDLPKEHASYFNVSREANVINIELINELPMEVIDQNTIIILNLEAYYPNSISGNATIVIEIIKDSAPTTPVFDRAYYSGDYSSASGLLFEYTIQLVQGFDESVIFTLAGEDSQWFILDNRGPNNLSLLVSNGEIQGLEDRTHLSFSIEANKPGSLSGNAAVIISLIDIPTVRILQFTEDFYTGSIENGSLIFDTMYLEGYASDVTYSLRGDYSNYFQLFNEAGIFTLNLGDNFPINDSNDVIILTLEAIVENRCRAHATIIIDRVSTDDAVLGVVFEENYYVGSYSESDGLTFDADIKLADGYATDITFSLSGDDSQWFELVQSGDTVTVIQSSTIPPSIVASNAQLIFVITAQRPGSAVASATIIITLTDGFTGEAILGFEQINYIGTIENQQVTIDPITLIQGFSSNVTFRLHGELEPYFSVTTIGATVMIGLNSAIPETLLPSNGIIILELQAFAPQALTAYATVVFTIVTEEDQVESVVELLFANTYYMGSYTVSGSLVFEDAISLSQGYDDSVVFALEGDQSQWFELVTNENSVTLRIISPIPPAVLASNQQLVFVVSAQGTRNSTARATIIIALEDAFAGDTILGFERINYQGTIENNEVTLEPITLIQGFSADVTFALRGELESYFALSHAGGTVTIALRNAIPGDSIPPNGIIVLELEATAPQALTAYATIVFTIVTEEDQVESVVELLFASTYYMGSYTASGSLVFEDAISLSQGYDNSVVFALEGDQSQWFELVMNENSVTLRIISPIPPAVLASNQQLVFVVSAQGTRNSTARATIIIALEDAFAGDTILGFERINYQGTIENNEVTLEPITLIQGFSADVTFALRGELESYFALSHAGGTVTIALRNAIPGDSIPPNGIIVLELEATAPQALTAYATIVFTIVTEEDQVESVVELLFASTYYMGSYTASGSLVFEDAISLSQGYDDSVVFALEGDQSQWFELVTNENSVTLRIISPIPPAVLASNQQLVFVVSAQGTRNSTARATIIIALEDAFAGDTILGFERINYQGTIENNEVTLEPITLIQGFSADVTFALRGELESYFALSHAGGTVTIALRNAIPGDSIPPNGIIVLELEATAPQALTAYATIVFTIVTEEDQVESVVELLFASTYYMGSYTASGSLVFEDAISLSQGYDDSVVFALEGDQSQWFELVTNENSVTLRIISPIPPAVLASNQQLVFVVSAQGTRNSTARATIIIALEDAFAGDTILGFERINYQGTIENNEVTLEPITLIQGFSADVTFALRGELESYFALSHAGGTVSIALRNAIPGDSIPPNGIIVLELEATAPQALTAYATIVFTIVTEEDQVESVVELLFASTYYMGSYTASGSLVFEDAISLSQGYDDSVVFALEGDQSQWFELVTNENSVTLRIISPIPPAVLASNQQLVFVVSAQGTRNSTARATIIIALEDAFAGDTILGFERINYQGTIENNEVTLEPITLIQGFSADVTFALRGELESYFALSHAGGTVTIALRNAIPGDSIPPNGIIVLELEATAPQALTAYATIVFTIVTEEDQVESVVELLFASTYYMGSYTASGSLVFEDAISLSQGYDDSVVFALEGDQSQWFELVTNENSVTLRIISPIPPAVLASNQQLVFVVSAQGTRNSTARATIIIALEDAFAGDTILGFERINYQGTIENNEVTLEPITLIQGFSADVTFALRGELESYFALSHAGGTVTIALRNAIPGDSIPPNGIIVLELEATAPQALTAYATIVFTIVTEEDQVESVVELLFASTYYMGSYTASGSLVFEDAISLSQGYDDSVVFALEGDQSQWFELVTNENSVTLRIISPIPPAVLASNQQLVFVVSAQGTRNSTARATIIIALEDAFAGDTILGFERINYQGTIENNEVTLEPITLIQGFSADVTFALRGELESYFALSHAGGTVTIALRNAIPGDSIPPNGIIVLELEATAPQALTAYATIVFTIVTEEDQVESVVELLFASTYYMGSYTASGSLVFEDAISLSQGYDDSVVFALEGDQSQWFELVTNENSVTLRIISPIPPAVLASNQQLVFVVSAQGTRNSTARATIIIALEDAFAGDTILGFERINYQGTIENNEVTLEPITLIQGFSADVTFALRGELESYFALSHAGGTVTIALRNAIPGDSIPPNGIIVLELEATAPQALTAYATIVFTIVTEEDQVESVVELLFASTYYMGSYTASGSLVFEDAISLSQGYDDSVVFALEGDQSQWFELVTNENSVTLRIISPIPPAVLASNQQLVFVVSAQGTRNSTARATIIIALEDAFAGDTILGFERINYQGTIENNEVTLEPITLIQGFSADVTFALRGELESYFALSHAGGTVTIALRNAIPGDSIPPNGIIVLELEATAPQALTAYATIVFTIVTEEDQVESVVELLFASTYYMGSYTASGSLVFEDAISLSQGYDDSVVFALEGDQSQWFELVTNENSVTLRIISPIPPAVLASNQQLVFVVSAQGTRNSTARATIIIALEDAFAGDTILGFERINYQGTIENNEVTLEPITLIQGFSGDVTFALRGEIESYFALSHAGGTVSIALRNAIPGDSIPPNGIIVLELEATAPQALTAYATIVFTIVTEEDQVESVVELLFASTYYMGSYTASGSLVFEDAISLSQGYDDSVVFALEGDQSQWFELVTNENSVTLRIISPIPPAVLASNQQLVFVVSAQGTRNSTARATIIIALEDAFAGDTILGFERINYQGTIENNEVTLEPITLIQGFSADVTFALRGELESYFALSHAGGTVTIALRNAIPGDSIPPNGIIVLELEATAPQALTAYATIVFTIVTEEDQVESVVELLFASTYYMGSYTASGSLVFEDAISLSQGYDDSVVFALEGDQSQWFELVTNENSVTLRIISPIPPAVLASNQQLVFVVSAQGTRNSTARATIIIALEDAFAGDTILGFERINYQGTIENNEVTLEPITLIQGFSADVTFALRGELESYFALSHAGGTVTIALRNAIPGDSIPPNGIIVLELEATAPQALTAYATIVFTIVTEEDQVESVVELLFASTYYVGSYTASGSLVFEDAISLSQGYDDSVVFALEGDQSQWFELVTNENSVTLRIISPIPPAVLASNQQLVFVVSAQGTRNSTARATIIIALEDAFAGDTILGFERINYQGTIENNEVTLEPITLIQGFSGDVTFALRGEIESYFALSHAGGTVSIALRNAIPGDSIPPNGIIVLELEATAPQALTAYATIVFTIVTEEDQVESVVELLFASTYYMGSYTASGSLVFEDAISLSQGYDDSVVFALEGDQSQWFELVTNENSVTLRIISPIPPAVLASNQQLVFVVSAQGTRNSTARATIIIALEDAFAGDTILGFERINYQGTIENNEVTLEPITLIQGFSADVTFALRGELESYFALSHAGGTVTIALRNAIPGDSIPPNGIIVLELEATAPQALTAYATIVFTIVTEEDQVESVVELLFASTYYMGSYTASGSLVFEDAISLSQGYDDSVVFALEGDQSQWFELVTNENSVTLRIISPIPPAVLASNQQLVFVVSAQGTRNSTARATIIIALEDAFAGDTILGFERINYQGTIENNEVTLEPITLIQGFSADVTFALRGELESYFALSHAGGTVTIALRNAIPGDSIPPNGIIVLELEATAPQALTAYATIVFTIVTEEDQVESVVELLFASTYYVGSYTASGSLVFEDAISLSQGYDDSVVFALEGDQSQWFELVTNANSVTLRIISPIPPAVLASNQQLVFVVSAQGTRNSTARATIIIALEDAFAGDTILGFERINYQGTIENNEVTLEPITLIQGFSADVTFALRGELESYFALSHAGGTVTIAIRNAIPGDSIPPNGIIVLELEATAPQALAAYATVVFTVITQDSGIDPIIILEFADSYYTGSYSADGNFIFNTVMSLSRGYDEHVVFYLEGEQSQWFELSQSGNSVTLQLSTTIPPSVVANYRKLLFIVTAQREGSISARATVIISLLDDTQIGVDVYFEKILHNGVVHNDIVQHESITVRGFTGTNIEIVGGKHNILLLWSGLDAFPDEVPHVAIELHAGTAATVLILTVIHSGEVNPPLVTFSAPSYVLRADVIQTGLLGRVVATANNGEAVVYSLVLDNAHLQSRLSINNEGELYLSAPVNSGVYKFEVAATTIFTQATGTATVHLTVESLTVCGEDELVVPPLIILDRDEEEPHRNLVVLDTTRHEGCWYSLTNRWPIEQNWLYVDDTGLHASSIDREHKSIAFMALSQIQVELVLHCDTDNTLRSKRSLEQTRMGPYDYGNNKWVLTDTIQYNSRRSFVNLIVNDINDNAPIFVGKDQEPIAAGYPIPELIDTIVPRALAEVQATDADIGENAELLYWSNEPVLAVASTTGFVHVRDGVQLEDGSRLTINATDRNGAGLTGSLEILVRLLDTSNIVVMTVQGAFLDDEKNITLEISANIGYEIKVLRSAVISADVENEPDNLRMKRDTDPSGASLQLYVYGLIAREPVTVERLTTDINNIAIATVSIISTVSLEDYLEGREICVIPGRDTGLLIATIILSILLFIILVSIGVWYFLKWRKENYDKFSDENSLTSRNESFGQLPKPVSATKPWLNIEDLKKSERRLQEMLNAPIEEVTVEPSTSKNEKSYESVLDLPPPDSHVPIVIQSIDKLKDPEEDSDDDEFGEGNKARRKSVVTFNENVEKIIHVEDDEDTGSHLGYEIYKL</sequence>
<keyword evidence="2" id="KW-1185">Reference proteome</keyword>
<protein>
    <submittedName>
        <fullName evidence="1">Uncharacterized protein</fullName>
    </submittedName>
</protein>
<proteinExistence type="predicted"/>
<organism evidence="1 2">
    <name type="scientific">Dendrolimus kikuchii</name>
    <dbReference type="NCBI Taxonomy" id="765133"/>
    <lineage>
        <taxon>Eukaryota</taxon>
        <taxon>Metazoa</taxon>
        <taxon>Ecdysozoa</taxon>
        <taxon>Arthropoda</taxon>
        <taxon>Hexapoda</taxon>
        <taxon>Insecta</taxon>
        <taxon>Pterygota</taxon>
        <taxon>Neoptera</taxon>
        <taxon>Endopterygota</taxon>
        <taxon>Lepidoptera</taxon>
        <taxon>Glossata</taxon>
        <taxon>Ditrysia</taxon>
        <taxon>Bombycoidea</taxon>
        <taxon>Lasiocampidae</taxon>
        <taxon>Dendrolimus</taxon>
    </lineage>
</organism>
<gene>
    <name evidence="1" type="ORF">K1T71_004466</name>
</gene>
<name>A0ACC1D7R4_9NEOP</name>
<reference evidence="1 2" key="1">
    <citation type="journal article" date="2021" name="Front. Genet.">
        <title>Chromosome-Level Genome Assembly Reveals Significant Gene Expansion in the Toll and IMD Signaling Pathways of Dendrolimus kikuchii.</title>
        <authorList>
            <person name="Zhou J."/>
            <person name="Wu P."/>
            <person name="Xiong Z."/>
            <person name="Liu N."/>
            <person name="Zhao N."/>
            <person name="Ji M."/>
            <person name="Qiu Y."/>
            <person name="Yang B."/>
        </authorList>
    </citation>
    <scope>NUCLEOTIDE SEQUENCE [LARGE SCALE GENOMIC DNA]</scope>
    <source>
        <strain evidence="1">Ann1</strain>
    </source>
</reference>
<accession>A0ACC1D7R4</accession>